<accession>K9DH09</accession>
<dbReference type="AlphaFoldDB" id="K9DH09"/>
<organism evidence="2 3">
    <name type="scientific">Sphingobium yanoikuyae ATCC 51230</name>
    <dbReference type="NCBI Taxonomy" id="883163"/>
    <lineage>
        <taxon>Bacteria</taxon>
        <taxon>Pseudomonadati</taxon>
        <taxon>Pseudomonadota</taxon>
        <taxon>Alphaproteobacteria</taxon>
        <taxon>Sphingomonadales</taxon>
        <taxon>Sphingomonadaceae</taxon>
        <taxon>Sphingobium</taxon>
    </lineage>
</organism>
<evidence type="ECO:0000256" key="1">
    <source>
        <dbReference type="SAM" id="Phobius"/>
    </source>
</evidence>
<protein>
    <submittedName>
        <fullName evidence="2">Uncharacterized protein</fullName>
    </submittedName>
</protein>
<keyword evidence="1" id="KW-1133">Transmembrane helix</keyword>
<keyword evidence="1" id="KW-0812">Transmembrane</keyword>
<evidence type="ECO:0000313" key="3">
    <source>
        <dbReference type="Proteomes" id="UP000009887"/>
    </source>
</evidence>
<feature type="transmembrane region" description="Helical" evidence="1">
    <location>
        <begin position="297"/>
        <end position="314"/>
    </location>
</feature>
<name>K9DH09_SPHYA</name>
<dbReference type="EMBL" id="AGZU01000005">
    <property type="protein sequence ID" value="EKU76770.1"/>
    <property type="molecule type" value="Genomic_DNA"/>
</dbReference>
<reference evidence="2 3" key="1">
    <citation type="submission" date="2012-09" db="EMBL/GenBank/DDBJ databases">
        <title>The Genome Sequence of Sphingobium yanoikuyae ATCC 51230.</title>
        <authorList>
            <consortium name="The Broad Institute Genome Sequencing Platform"/>
            <person name="Earl A."/>
            <person name="Ward D."/>
            <person name="Feldgarden M."/>
            <person name="Gevers D."/>
            <person name="Huys G."/>
            <person name="Walker B."/>
            <person name="Young S.K."/>
            <person name="Zeng Q."/>
            <person name="Gargeya S."/>
            <person name="Fitzgerald M."/>
            <person name="Haas B."/>
            <person name="Abouelleil A."/>
            <person name="Alvarado L."/>
            <person name="Arachchi H.M."/>
            <person name="Berlin A.M."/>
            <person name="Chapman S.B."/>
            <person name="Goldberg J."/>
            <person name="Griggs A."/>
            <person name="Gujja S."/>
            <person name="Hansen M."/>
            <person name="Howarth C."/>
            <person name="Imamovic A."/>
            <person name="Larimer J."/>
            <person name="McCowen C."/>
            <person name="Montmayeur A."/>
            <person name="Murphy C."/>
            <person name="Neiman D."/>
            <person name="Pearson M."/>
            <person name="Priest M."/>
            <person name="Roberts A."/>
            <person name="Saif S."/>
            <person name="Shea T."/>
            <person name="Sisk P."/>
            <person name="Sykes S."/>
            <person name="Wortman J."/>
            <person name="Nusbaum C."/>
            <person name="Birren B."/>
        </authorList>
    </citation>
    <scope>NUCLEOTIDE SEQUENCE [LARGE SCALE GENOMIC DNA]</scope>
    <source>
        <strain evidence="2 3">ATCC 51230</strain>
    </source>
</reference>
<keyword evidence="3" id="KW-1185">Reference proteome</keyword>
<gene>
    <name evidence="2" type="ORF">HMPREF9718_00471</name>
</gene>
<comment type="caution">
    <text evidence="2">The sequence shown here is derived from an EMBL/GenBank/DDBJ whole genome shotgun (WGS) entry which is preliminary data.</text>
</comment>
<dbReference type="PATRIC" id="fig|883163.3.peg.473"/>
<feature type="transmembrane region" description="Helical" evidence="1">
    <location>
        <begin position="320"/>
        <end position="338"/>
    </location>
</feature>
<dbReference type="Proteomes" id="UP000009887">
    <property type="component" value="Unassembled WGS sequence"/>
</dbReference>
<proteinExistence type="predicted"/>
<dbReference type="HOGENOM" id="CLU_055997_0_0_5"/>
<keyword evidence="1" id="KW-0472">Membrane</keyword>
<evidence type="ECO:0000313" key="2">
    <source>
        <dbReference type="EMBL" id="EKU76770.1"/>
    </source>
</evidence>
<sequence length="343" mass="35630">MILVSVITPAISQAVDRLSADGIAVALIRDMVSMVRDAPRDTDVLLVADGAVVAQGHYDALAGQAGNALLVTDDSRASAPFERIDAGQRWAGLGRINPALLFGTLDMIGDWDLALTLVRSAVQGGAVRITVPQDDLLEGRVALVDGQEQADLAAQAVMSTGARSGSSSRGGIEHYLFGPLARLLGPALMRSQVPAMQVRIGSIALAGIALMPLELGWPGTGLSLLLLALLLAELADRLDEMALRRPPSGWIAFLAPGLALIGVMLSGSGMVPNYLALLLGIITVADRWRRTGAARPWMIFTPGTALLVLLAALLTGAEALGFDIAMLAAIGSIGAIILSRRGG</sequence>